<organism evidence="3 4">
    <name type="scientific">Roseovarius albus</name>
    <dbReference type="NCBI Taxonomy" id="1247867"/>
    <lineage>
        <taxon>Bacteria</taxon>
        <taxon>Pseudomonadati</taxon>
        <taxon>Pseudomonadota</taxon>
        <taxon>Alphaproteobacteria</taxon>
        <taxon>Rhodobacterales</taxon>
        <taxon>Roseobacteraceae</taxon>
        <taxon>Roseovarius</taxon>
    </lineage>
</organism>
<dbReference type="SUPFAM" id="SSF53300">
    <property type="entry name" value="vWA-like"/>
    <property type="match status" value="1"/>
</dbReference>
<dbReference type="InterPro" id="IPR036465">
    <property type="entry name" value="vWFA_dom_sf"/>
</dbReference>
<evidence type="ECO:0000256" key="1">
    <source>
        <dbReference type="SAM" id="SignalP"/>
    </source>
</evidence>
<reference evidence="3 4" key="1">
    <citation type="submission" date="2017-03" db="EMBL/GenBank/DDBJ databases">
        <authorList>
            <person name="Afonso C.L."/>
            <person name="Miller P.J."/>
            <person name="Scott M.A."/>
            <person name="Spackman E."/>
            <person name="Goraichik I."/>
            <person name="Dimitrov K.M."/>
            <person name="Suarez D.L."/>
            <person name="Swayne D.E."/>
        </authorList>
    </citation>
    <scope>NUCLEOTIDE SEQUENCE [LARGE SCALE GENOMIC DNA]</scope>
    <source>
        <strain evidence="3 4">CECT 7450</strain>
    </source>
</reference>
<protein>
    <submittedName>
        <fullName evidence="3">von Willebrand factor type A domain protein</fullName>
    </submittedName>
</protein>
<dbReference type="SMART" id="SM00327">
    <property type="entry name" value="VWA"/>
    <property type="match status" value="1"/>
</dbReference>
<gene>
    <name evidence="3" type="ORF">ROA7450_00890</name>
</gene>
<dbReference type="Gene3D" id="3.40.50.410">
    <property type="entry name" value="von Willebrand factor, type A domain"/>
    <property type="match status" value="1"/>
</dbReference>
<keyword evidence="1" id="KW-0732">Signal</keyword>
<feature type="signal peptide" evidence="1">
    <location>
        <begin position="1"/>
        <end position="23"/>
    </location>
</feature>
<dbReference type="Proteomes" id="UP000193061">
    <property type="component" value="Unassembled WGS sequence"/>
</dbReference>
<dbReference type="PROSITE" id="PS50234">
    <property type="entry name" value="VWFA"/>
    <property type="match status" value="1"/>
</dbReference>
<accession>A0A1X6YIS9</accession>
<dbReference type="InterPro" id="IPR002035">
    <property type="entry name" value="VWF_A"/>
</dbReference>
<dbReference type="EMBL" id="FWFX01000002">
    <property type="protein sequence ID" value="SLN22912.1"/>
    <property type="molecule type" value="Genomic_DNA"/>
</dbReference>
<dbReference type="AlphaFoldDB" id="A0A1X6YIS9"/>
<feature type="domain" description="VWFA" evidence="2">
    <location>
        <begin position="29"/>
        <end position="208"/>
    </location>
</feature>
<keyword evidence="4" id="KW-1185">Reference proteome</keyword>
<dbReference type="RefSeq" id="WP_159453995.1">
    <property type="nucleotide sequence ID" value="NZ_FWFX01000002.1"/>
</dbReference>
<evidence type="ECO:0000313" key="4">
    <source>
        <dbReference type="Proteomes" id="UP000193061"/>
    </source>
</evidence>
<name>A0A1X6YIS9_9RHOB</name>
<sequence>MTPFKRTAFALACSSALSSWAVASSADENVMVVFDGSNSMWGQIDGTAKIEIARSVMDKLLGEWANDRQVGLMAYGHRRRGDCTDIETLVEPGAGARGNILDRINNITPTGKTPLTEAVEQAAVALSYTDEPATVVLISDGLESCERDPCALAEALEKRGVDFTAHVVGFGLGGDEDTASLSCIAEKTGGEFLSARNASELETALSTVSTAVAAAAPEPEPEPVPEPELAKVTISGPDSAIIGSEFKVSWAPLLNDGDYITIVPVGTDEGVYGNYLRVAKKSEGNLRAPADFGLYELRYVDGKSKTTLGSAPIEVVDANVTVSAPETVVRGATFEASWTGAVDKGDYITIVPVGADEGTYGNYITVRDKSKNTLKAAADPGLYEVRYVLREGAKTLASTPVEVTEAQVTVAAPETVLTGQSFEVSWTNAVDKGDYVTIVPVGADEGTYGNYQTVNDKDKKNLKAPADPGMYEVRYVLREGAKTMASTPVEVALAEVTVSAPASVVTGAPFEVSYTGTVDKGDYVTIVPMGAEEGTYGNYQTVSNAAKRELKAPADPGMYEIRYVLREGAKTMASQAIEVTEPEITISGPATALAGADTRFSWTGAVANNDYINIVPMGADDGQFGTYVTVNKRSEHDIMVPGDPGMYEVRYVLREGAKTMASHAFEVTLPEVTIDAPDQIRLGDTLRVKWSGAVNKRDYINLVPIGTDDSTYVDYFSVRSQSEHDMSVPSATGLYELRYMLNANNRVITRHTVEVLPAEAALETGASLTAPENAAAGSTIDVSWTVESDSADQRITLAKAEQAIFTWISAIKIADGTSVQIQMPDASGVYELRFLDVSNQDILARQVIKVE</sequence>
<dbReference type="OrthoDB" id="9783818at2"/>
<evidence type="ECO:0000313" key="3">
    <source>
        <dbReference type="EMBL" id="SLN22912.1"/>
    </source>
</evidence>
<feature type="chain" id="PRO_5012959518" evidence="1">
    <location>
        <begin position="24"/>
        <end position="851"/>
    </location>
</feature>
<evidence type="ECO:0000259" key="2">
    <source>
        <dbReference type="PROSITE" id="PS50234"/>
    </source>
</evidence>
<dbReference type="Pfam" id="PF13519">
    <property type="entry name" value="VWA_2"/>
    <property type="match status" value="1"/>
</dbReference>
<proteinExistence type="predicted"/>